<evidence type="ECO:0000256" key="2">
    <source>
        <dbReference type="SAM" id="Phobius"/>
    </source>
</evidence>
<name>D5AG40_STRGZ</name>
<organism evidence="4 5">
    <name type="scientific">Streptococcus suis (strain GZ1)</name>
    <dbReference type="NCBI Taxonomy" id="423211"/>
    <lineage>
        <taxon>Bacteria</taxon>
        <taxon>Bacillati</taxon>
        <taxon>Bacillota</taxon>
        <taxon>Bacilli</taxon>
        <taxon>Lactobacillales</taxon>
        <taxon>Streptococcaceae</taxon>
        <taxon>Streptococcus</taxon>
    </lineage>
</organism>
<keyword evidence="2" id="KW-0472">Membrane</keyword>
<evidence type="ECO:0000256" key="1">
    <source>
        <dbReference type="SAM" id="Coils"/>
    </source>
</evidence>
<dbReference type="SUPFAM" id="SSF52540">
    <property type="entry name" value="P-loop containing nucleoside triphosphate hydrolases"/>
    <property type="match status" value="1"/>
</dbReference>
<keyword evidence="1" id="KW-0175">Coiled coil</keyword>
<evidence type="ECO:0000313" key="5">
    <source>
        <dbReference type="Proteomes" id="UP000002359"/>
    </source>
</evidence>
<dbReference type="EMBL" id="CP000837">
    <property type="protein sequence ID" value="ADE30805.1"/>
    <property type="molecule type" value="Genomic_DNA"/>
</dbReference>
<dbReference type="InterPro" id="IPR048428">
    <property type="entry name" value="YobI-NTPase"/>
</dbReference>
<evidence type="ECO:0000313" key="4">
    <source>
        <dbReference type="EMBL" id="ADE30805.1"/>
    </source>
</evidence>
<accession>D5AG40</accession>
<feature type="transmembrane region" description="Helical" evidence="2">
    <location>
        <begin position="217"/>
        <end position="238"/>
    </location>
</feature>
<dbReference type="KEGG" id="ssw:SSGZ1_0340"/>
<dbReference type="Proteomes" id="UP000002359">
    <property type="component" value="Chromosome"/>
</dbReference>
<feature type="domain" description="YobI-like P-loop NTPase" evidence="3">
    <location>
        <begin position="67"/>
        <end position="453"/>
    </location>
</feature>
<dbReference type="HOGENOM" id="CLU_005044_0_0_9"/>
<dbReference type="PATRIC" id="fig|423211.3.peg.339"/>
<sequence length="1367" mass="160886">MGFCDIIKINISVKENDMESLHRKISNWGQKIFLQFKNRTPNVEGISFNRLTSNKNIDLERENPSFKQALDFAIQDDELKNVAITGNYGSGKSSLLDSYEAKYSNKKFLHISLADYKENDLSGYKENDSSESGKKLNVRQINVIEGKIINQLLHQIHPKHVKKSIFKTLSRTPRRIPLLLTVYIVLFFITLSYFLKPNFLKALVTADKVFGWDANTVFSWLFLILLFIGSLTTIWYIVENKTIKSLTIGGKNVSSEIDIFSDQSMRVSYFDKYLDDVLYLLNESRADVIVFEDIDRFENNTIFAKIKELNVLVNNKRKIAKKSSKLVFLYLIRDDLFISKERTKFFDFIIPVLPVITSSNSSDKLTTTLKEMGIKSGLADDFLFRISLYIDDMRLLNNICNEFYSYQLELTHDKTGEKNALDLDLKKIFAMIVYKNIFPKDFSELQNNQGFLYSLFNEKEVRRSEKLTKIDSEKLHLENKLRKIQSEHIQDEIELYGTIFKIPNGRKVVSVNDKFQDEFTSYHDFISEMLVEGSRIISYVDFDDAYRNVGIKTENMDSIFPEKDSPEFKERLDTVRSRNNSKELQQKIASLNQKRSFVEKQLIADIYTNQEIHEFAKSREEFIDIEKNQQFDIIYFLLKNSYIDETYPDYLTYFYGNVLTKNDKEFLRNISSGRGAGFDFRLVNISNIYHHLQLKDFRNEEVLNFDLIEYMLKNLELQSREENLSAILLQEDNLDFLVELAKKLYDSKSEKYNLEQFGQLMEFWLSTNPQRFIDYMKSTKVEYQAPLKNKFIRALMNQVNLDSVDNEIKALVARYINENNDLISPNEDFTSFFKTNLKAINLKFTHFREPDDDAPRTTTFLELIDFIFGNSLYEINKENLRFFMRWFKGSTDWSEEDFKHKNFELLHTNDNYSPLLEYSRLKITDYVYAYLEICEGTILDNSEYIVELLQRNEVYESGFNLGTLEEERQIDRILQFLPDNSINFNSDDFRQLVEEDILEEGNYLTLLSLLVQTSKAVVDTDIILSYFTENQNYDNSLINFINNARDLKFEEDIFNLLEKEEQRNFFTKTVECMELDDTKYELILSTLGWHYTDTFNKSGIESSKLRILIDLEIIQFNSKNIEFFRDNYPEDTLYLIKKHLSEYLDTKSKIYKEDELLALLDDDMISDDEKTNIADHILKISIKNKQYSEKLTAHILENQFDEEDLSYIISSQFFDNQSLSLKELVKQIAIENLDTIAEEFYAQISNNLMRKLIAESQLNTLKKLIYNYYVYTPNLDENEKREQFSKYLNLFALSDNITALKELNVFDEWDSVLKTLNKPGTRWGQVQKTTINLAFARYLDSNNFVSSINERSNDIRLNSYKDKTIPL</sequence>
<reference evidence="4 5" key="1">
    <citation type="journal article" date="2009" name="J. Infect. Dis.">
        <title>Clinical, experimental, and genomic differences between intermediately pathogenic, highly pathogenic, and epidemic Streptococcus suis.</title>
        <authorList>
            <person name="Ye C."/>
            <person name="Zheng H."/>
            <person name="Zhang J."/>
            <person name="Jing H."/>
            <person name="Wang L."/>
            <person name="Xiong Y."/>
            <person name="Wang W."/>
            <person name="Zhou Z."/>
            <person name="Sun Q."/>
            <person name="Luo X."/>
            <person name="Du H."/>
            <person name="Gottschalk M."/>
            <person name="Xu J."/>
        </authorList>
    </citation>
    <scope>NUCLEOTIDE SEQUENCE [LARGE SCALE GENOMIC DNA]</scope>
    <source>
        <strain evidence="4 5">GZ1</strain>
    </source>
</reference>
<proteinExistence type="predicted"/>
<feature type="transmembrane region" description="Helical" evidence="2">
    <location>
        <begin position="176"/>
        <end position="195"/>
    </location>
</feature>
<feature type="coiled-coil region" evidence="1">
    <location>
        <begin position="574"/>
        <end position="601"/>
    </location>
</feature>
<gene>
    <name evidence="4" type="ordered locus">SSGZ1_0340</name>
</gene>
<protein>
    <recommendedName>
        <fullName evidence="3">YobI-like P-loop NTPase domain-containing protein</fullName>
    </recommendedName>
</protein>
<keyword evidence="2" id="KW-1133">Transmembrane helix</keyword>
<dbReference type="Pfam" id="PF20693">
    <property type="entry name" value="YobI-ATPase"/>
    <property type="match status" value="1"/>
</dbReference>
<dbReference type="InterPro" id="IPR027417">
    <property type="entry name" value="P-loop_NTPase"/>
</dbReference>
<evidence type="ECO:0000259" key="3">
    <source>
        <dbReference type="Pfam" id="PF20693"/>
    </source>
</evidence>
<keyword evidence="2" id="KW-0812">Transmembrane</keyword>